<reference evidence="2" key="1">
    <citation type="submission" date="2018-05" db="EMBL/GenBank/DDBJ databases">
        <authorList>
            <person name="Lanie J.A."/>
            <person name="Ng W.-L."/>
            <person name="Kazmierczak K.M."/>
            <person name="Andrzejewski T.M."/>
            <person name="Davidsen T.M."/>
            <person name="Wayne K.J."/>
            <person name="Tettelin H."/>
            <person name="Glass J.I."/>
            <person name="Rusch D."/>
            <person name="Podicherti R."/>
            <person name="Tsui H.-C.T."/>
            <person name="Winkler M.E."/>
        </authorList>
    </citation>
    <scope>NUCLEOTIDE SEQUENCE</scope>
</reference>
<gene>
    <name evidence="2" type="ORF">METZ01_LOCUS86011</name>
</gene>
<evidence type="ECO:0000259" key="1">
    <source>
        <dbReference type="Pfam" id="PF01425"/>
    </source>
</evidence>
<dbReference type="EMBL" id="UINC01007410">
    <property type="protein sequence ID" value="SVA33157.1"/>
    <property type="molecule type" value="Genomic_DNA"/>
</dbReference>
<dbReference type="PANTHER" id="PTHR46310">
    <property type="entry name" value="AMIDASE 1"/>
    <property type="match status" value="1"/>
</dbReference>
<name>A0A381V0K8_9ZZZZ</name>
<feature type="domain" description="Amidase" evidence="1">
    <location>
        <begin position="27"/>
        <end position="390"/>
    </location>
</feature>
<dbReference type="Pfam" id="PF01425">
    <property type="entry name" value="Amidase"/>
    <property type="match status" value="1"/>
</dbReference>
<sequence>MAKSPLHLRDPYGAMIAKPTISLSGPSDRPLSDLRFVVKDLFDVAGVPTAAGSPDWPETRPLPQVHAVIVSEILDAGATLIGKTITDEISLGILGENKFDGTPQNPTCPGRVPGGSSAGSAVAVAGDYCDFALGTDTGGSVRVPASFCGIYGIRPTQGRLDLSGMVPQAPSSDTAGWFSRSAKTLARVSQILYKADIPERLPKRLLIAHDAFAFSDDTVQAALAPKLKRLSELFDEVTEVDMAPDGLVQWSKAQRTIQPTEGWKTFNKWIDQHNPRMSYTVARNLFLASQISQSDLDAAQLVKQQAITRMKTLLPHGTLLCLPTTPFCAPKVGLPVHQTDHLRTQISVLCCHGGLTGVPQVSIPGGTVGEDHAPVGLSIVAGHNYDTDLLAVALALESKHV</sequence>
<protein>
    <recommendedName>
        <fullName evidence="1">Amidase domain-containing protein</fullName>
    </recommendedName>
</protein>
<dbReference type="SUPFAM" id="SSF75304">
    <property type="entry name" value="Amidase signature (AS) enzymes"/>
    <property type="match status" value="1"/>
</dbReference>
<dbReference type="NCBIfam" id="NF006169">
    <property type="entry name" value="PRK08310.1"/>
    <property type="match status" value="1"/>
</dbReference>
<proteinExistence type="predicted"/>
<evidence type="ECO:0000313" key="2">
    <source>
        <dbReference type="EMBL" id="SVA33157.1"/>
    </source>
</evidence>
<dbReference type="Gene3D" id="3.90.1300.10">
    <property type="entry name" value="Amidase signature (AS) domain"/>
    <property type="match status" value="1"/>
</dbReference>
<dbReference type="AlphaFoldDB" id="A0A381V0K8"/>
<organism evidence="2">
    <name type="scientific">marine metagenome</name>
    <dbReference type="NCBI Taxonomy" id="408172"/>
    <lineage>
        <taxon>unclassified sequences</taxon>
        <taxon>metagenomes</taxon>
        <taxon>ecological metagenomes</taxon>
    </lineage>
</organism>
<dbReference type="PANTHER" id="PTHR46310:SF7">
    <property type="entry name" value="AMIDASE 1"/>
    <property type="match status" value="1"/>
</dbReference>
<dbReference type="InterPro" id="IPR036928">
    <property type="entry name" value="AS_sf"/>
</dbReference>
<dbReference type="InterPro" id="IPR023631">
    <property type="entry name" value="Amidase_dom"/>
</dbReference>
<accession>A0A381V0K8</accession>